<dbReference type="Proteomes" id="UP000075320">
    <property type="component" value="Unassembled WGS sequence"/>
</dbReference>
<feature type="region of interest" description="Disordered" evidence="1">
    <location>
        <begin position="613"/>
        <end position="662"/>
    </location>
</feature>
<name>A0A150WJ12_BDEBC</name>
<dbReference type="EMBL" id="LUKE01000003">
    <property type="protein sequence ID" value="KYG63690.1"/>
    <property type="molecule type" value="Genomic_DNA"/>
</dbReference>
<keyword evidence="2" id="KW-0472">Membrane</keyword>
<feature type="region of interest" description="Disordered" evidence="1">
    <location>
        <begin position="151"/>
        <end position="172"/>
    </location>
</feature>
<dbReference type="RefSeq" id="WP_061835584.1">
    <property type="nucleotide sequence ID" value="NZ_LUKE01000003.1"/>
</dbReference>
<sequence>MDKRKYVSVSDRHLIAEQPGMTVVMIGVIVAFLMGYTVKSILSPARVSAQIEKAASHIHKDVRVHFDSAYFSLSDGILPQMAVIISKIRMESEQACWGAPLLEIDELRLPVSLVSLLRGQGAIRDIQANIVNLNLRQNVKNCEDNQAPNAAAAAEPKKAAPLVSLSPPEDSQKYQNDVRSIFVQKLKISANQFPLYKPELLNFAVQVKSYNPRVIELKAKTHLLKDEAVGDYLSHANLYVQYKESPEKSVQTHVFGNWREGHYSVIANYTMDENLLAIETDLKHIPLSQILQIAQKYDLVSSELNGRQVWISTKARSVSAVDKIRSSPMEIRDLRLEGDLGEMYVDKIQVQTLDPLAYAPIVVNIDKLDIEKLLTLLNRPKKTNVLGSLGQFTGRAEIISDKNMKMTGQHTGLEFVFSNKGQREVQIIDSMVGDIALKNDTWSFDVRRLEPRAGMFIGDVQMKADRDFKDVQVKADVDEMSFDPAVQKLMTNGGSIGNMTVESDLRLKDGQLSFLKGLVRIDSMNVEGVSFGKTKAHFDWKDQEMILRTQMSSLDVAPTSPAGAVLRTVTFPEWWESSGLKLNTLDGEFRVKSSQNMTWRKFQAQVGKSGKLTTEGGWNTSGELHGHVLNREGKDSKKWQISGTRENPLFSEESSSPNPMRK</sequence>
<evidence type="ECO:0008006" key="5">
    <source>
        <dbReference type="Google" id="ProtNLM"/>
    </source>
</evidence>
<protein>
    <recommendedName>
        <fullName evidence="5">AsmA-like C-terminal domain-containing protein</fullName>
    </recommendedName>
</protein>
<accession>A0A150WJ12</accession>
<evidence type="ECO:0000256" key="2">
    <source>
        <dbReference type="SAM" id="Phobius"/>
    </source>
</evidence>
<keyword evidence="2" id="KW-0812">Transmembrane</keyword>
<evidence type="ECO:0000313" key="4">
    <source>
        <dbReference type="Proteomes" id="UP000075320"/>
    </source>
</evidence>
<gene>
    <name evidence="3" type="ORF">AZI86_12735</name>
</gene>
<keyword evidence="2" id="KW-1133">Transmembrane helix</keyword>
<comment type="caution">
    <text evidence="3">The sequence shown here is derived from an EMBL/GenBank/DDBJ whole genome shotgun (WGS) entry which is preliminary data.</text>
</comment>
<reference evidence="3 4" key="1">
    <citation type="submission" date="2016-03" db="EMBL/GenBank/DDBJ databases">
        <authorList>
            <person name="Ploux O."/>
        </authorList>
    </citation>
    <scope>NUCLEOTIDE SEQUENCE [LARGE SCALE GENOMIC DNA]</scope>
    <source>
        <strain evidence="3 4">R0</strain>
    </source>
</reference>
<evidence type="ECO:0000313" key="3">
    <source>
        <dbReference type="EMBL" id="KYG63690.1"/>
    </source>
</evidence>
<feature type="transmembrane region" description="Helical" evidence="2">
    <location>
        <begin position="20"/>
        <end position="38"/>
    </location>
</feature>
<feature type="compositionally biased region" description="Basic and acidic residues" evidence="1">
    <location>
        <begin position="624"/>
        <end position="638"/>
    </location>
</feature>
<dbReference type="OrthoDB" id="5287383at2"/>
<dbReference type="AlphaFoldDB" id="A0A150WJ12"/>
<proteinExistence type="predicted"/>
<evidence type="ECO:0000256" key="1">
    <source>
        <dbReference type="SAM" id="MobiDB-lite"/>
    </source>
</evidence>
<organism evidence="3 4">
    <name type="scientific">Bdellovibrio bacteriovorus</name>
    <dbReference type="NCBI Taxonomy" id="959"/>
    <lineage>
        <taxon>Bacteria</taxon>
        <taxon>Pseudomonadati</taxon>
        <taxon>Bdellovibrionota</taxon>
        <taxon>Bdellovibrionia</taxon>
        <taxon>Bdellovibrionales</taxon>
        <taxon>Pseudobdellovibrionaceae</taxon>
        <taxon>Bdellovibrio</taxon>
    </lineage>
</organism>
<keyword evidence="4" id="KW-1185">Reference proteome</keyword>
<feature type="compositionally biased region" description="Polar residues" evidence="1">
    <location>
        <begin position="652"/>
        <end position="662"/>
    </location>
</feature>